<evidence type="ECO:0000256" key="1">
    <source>
        <dbReference type="SAM" id="MobiDB-lite"/>
    </source>
</evidence>
<dbReference type="Pfam" id="PF02368">
    <property type="entry name" value="Big_2"/>
    <property type="match status" value="2"/>
</dbReference>
<proteinExistence type="predicted"/>
<evidence type="ECO:0000259" key="3">
    <source>
        <dbReference type="SMART" id="SM00635"/>
    </source>
</evidence>
<dbReference type="SMART" id="SM00635">
    <property type="entry name" value="BID_2"/>
    <property type="match status" value="2"/>
</dbReference>
<evidence type="ECO:0000313" key="5">
    <source>
        <dbReference type="Proteomes" id="UP000278334"/>
    </source>
</evidence>
<dbReference type="EMBL" id="CP024634">
    <property type="protein sequence ID" value="AYQ57215.1"/>
    <property type="molecule type" value="Genomic_DNA"/>
</dbReference>
<reference evidence="4 5" key="1">
    <citation type="submission" date="2017-11" db="EMBL/GenBank/DDBJ databases">
        <title>Genome sequence of the bacterial symbiont EPR9N from a vent mussel Bathymodiolus thermophilus.</title>
        <authorList>
            <person name="Won Y.-J."/>
        </authorList>
    </citation>
    <scope>NUCLEOTIDE SEQUENCE [LARGE SCALE GENOMIC DNA]</scope>
    <source>
        <strain evidence="4 5">EPR9N</strain>
    </source>
</reference>
<dbReference type="InterPro" id="IPR003343">
    <property type="entry name" value="Big_2"/>
</dbReference>
<dbReference type="Pfam" id="PF05345">
    <property type="entry name" value="He_PIG"/>
    <property type="match status" value="2"/>
</dbReference>
<sequence length="2165" mass="237073" precursor="true">MQIIKLLASSLLVFSLNINSSAESTTFQEKAVKEIFNSVKNHINTDSNTNNIPIVNNPRVEKFVERLFSAPSLYIKWLKALEMSIQYDDGFSSVNAFLNHNKCISCTYEQVSQVFETKKSEHLVFWAGHYQTNLISNSGNGKKLDLVIDKHAKVKFNKVVNFHFRIDGKVIFGAKFKNYKLTWDYGVNIQSNDSKGSITFSEVFLNGKYIGHQFTGKLIRQMSTETFVGFTTSSINNTSNSLEESSNSISQYNNSGTTNNGNGNNANNGTSTNNSTSANNSAVVTTNILNNTTSEYGDTAKFSITLSSKPVSTLENHKGFTELSIVLWSDDPSEGRFIDDAGNLKDTISLTFTEENWSVPVTVTVYGQNDNLGDGDNPYQIKFQPITGGSNYAGLVINPINLINREDYDDIDPMTGKPRMTIGFIHYPAKKIGTQIWTTENMRHYPDKVGNGFWSSTDNSGDEFKFYNWNAAMNGETTEGAQGICAIGWHIPTDDDWKTLEGFLGMSKAIQDQDGTYRGTDQGAQLLTDGYSGFNAELLGYHANNFVQDQGLGTRFISSTSKNNNEFISRYIGERRFFARYILLQQSSSVLESWSFSEIEVMLNGINIALGAKAVFSGTGLYILTSSLWGVFTSNISEKVNASVSNHVKSALTGYDNDDQMVFDMYYPDRTGHSSLTDGSGRTGLSWGRTDKNLINLNGSRRLTVRPNEWLKIDLGKEYPIDSINIREFDIGATNPPFAVTRRFEANKIVIFTSQDDISSLTMTQLGLNNSVALRVGSVKDGANSSQNIQIPGPRSVFHYMPNASKAVWRGTGGKAEGNLVRCVKGANDKSISAHSPKRLTLKVGKPMTPIGFGDTVTSTTRNWSITPAVGNGLSFNTATGILSGTPLATQETTDYQVTTADDSKAVSSIAITITDGATMVSSIHIEGEHILKIGDNTQLNAIISPNYASNKKLAWLIIGDSDKASISQTGELIALKSGHIMIVATSLDNSATYATFSVLITAQEHIVFEGKNYLTTLSKKTRRVWLDRNLGASEACTSTAGTAACYGDLYQWGRGTDGHQIRNSTIVLSDIQATSITPDNGKFIINAGDWIVPEVDDSGKKRQLAWGNICPSGFNLPTLKELAAEMNDHPYLSSSLNLMPLNGLRNEKGQLQFVGIQGNYWTRDTGLPTITSVNPSEIEKHTDIPGIAGIENNTDVGSKLNIKLGFSSNIAGIGGSNAVKEGGSNTIEEGASSNAVKEGGSNTIEEGASSNAVKEGGSNTIEEGASSNAVKEGGSNTIEEGASSNAVKEGDSITIEGGISSNAVKGDGSNATEGGGSSSNIGTNTNDIVKPDMNANPNDIVKPDMDADPNDIAKPNMGADPNDIANLDKMNTSPVTLPTNLSTYLSFHSGNYEYLSNVRTMGMGVRCIKDLKDSPPFISPSVNNLNVVVGATIAPITFTNIGGMITKWRITPVLKSGLSFNTRTGTISGTPNKAMPAQRYRITASNASGADTAWVRITVQATPILTTGIQIQVRQATMKVNSSIYLDTIISPSNASDNSVSWSSSNTNLATVSKTGVVNTHAYGKVTILARSHDNPIVFDAITITIAEYTANNKSYNLISSPRTGRTWLDRNLGASRVCISSTDMACYGNLYQFGRANDGHQKRSNAYFESTQSDTVNAYNSAFIVTGKDWTSADQSGSLRKADWGYGSSNNICPAGFRVPTIDEFKDEKIDYDSVVFKNFLKLPMSGKRNAQDGILIEPGRHGYYWSNTTSSDHRTQNLNFTNNAVRTDNAYRNLGFSVRCIQDSKYKNTRYNQDPMEISGIRYKTIRIGTQIWTTENMRHNPKGSLLGYSYKNNPNYDIINGKYYTWPAAMRRSTKENAQGICASGWHIPTINDWKTLEAYLGMDKDSIDRQQAWRGNNQEGTQLKKWGSSGFNALTTGVMAERNNTFDSISQGEQISFWTSNRTSSHLASYRSLKASLPTIYQGTINSNKFALNVRCIKNPPAPMIIQNFHYKVVKIGNQVWTAENMRHNASHGRTFSNGNTDDYGKLYDWEAAMDGSKAEGAQGICALGWHIPTDNDWKTLEGHLYMDKKQRNTRWAWRGSNQGYHLKKTGYSGFNARMAGRVLDHNYTLKGKEGYFWTSSRNKLTPLFRSLKDSLNRVYRGADNTGTYGLSVRCIKDAN</sequence>
<dbReference type="InterPro" id="IPR013783">
    <property type="entry name" value="Ig-like_fold"/>
</dbReference>
<dbReference type="GO" id="GO:0005509">
    <property type="term" value="F:calcium ion binding"/>
    <property type="evidence" value="ECO:0007669"/>
    <property type="project" value="InterPro"/>
</dbReference>
<accession>A0A3G3IN44</accession>
<feature type="compositionally biased region" description="Polar residues" evidence="1">
    <location>
        <begin position="1224"/>
        <end position="1287"/>
    </location>
</feature>
<name>A0A3G3IN44_9GAMM</name>
<dbReference type="Gene3D" id="2.60.40.1080">
    <property type="match status" value="2"/>
</dbReference>
<feature type="region of interest" description="Disordered" evidence="1">
    <location>
        <begin position="237"/>
        <end position="278"/>
    </location>
</feature>
<dbReference type="Gene3D" id="2.60.40.10">
    <property type="entry name" value="Immunoglobulins"/>
    <property type="match status" value="2"/>
</dbReference>
<dbReference type="Pfam" id="PF09603">
    <property type="entry name" value="Fib_succ_major"/>
    <property type="match status" value="3"/>
</dbReference>
<organism evidence="4 5">
    <name type="scientific">Bathymodiolus thermophilus thioautotrophic gill symbiont</name>
    <dbReference type="NCBI Taxonomy" id="2360"/>
    <lineage>
        <taxon>Bacteria</taxon>
        <taxon>Pseudomonadati</taxon>
        <taxon>Pseudomonadota</taxon>
        <taxon>Gammaproteobacteria</taxon>
        <taxon>sulfur-oxidizing symbionts</taxon>
    </lineage>
</organism>
<protein>
    <recommendedName>
        <fullName evidence="3">BIG2 domain-containing protein</fullName>
    </recommendedName>
</protein>
<feature type="domain" description="BIG2" evidence="3">
    <location>
        <begin position="920"/>
        <end position="996"/>
    </location>
</feature>
<feature type="chain" id="PRO_5018082620" description="BIG2 domain-containing protein" evidence="2">
    <location>
        <begin position="23"/>
        <end position="2165"/>
    </location>
</feature>
<dbReference type="GO" id="GO:0016020">
    <property type="term" value="C:membrane"/>
    <property type="evidence" value="ECO:0007669"/>
    <property type="project" value="InterPro"/>
</dbReference>
<dbReference type="InterPro" id="IPR011871">
    <property type="entry name" value="Fib_succ_major"/>
</dbReference>
<dbReference type="KEGG" id="bthg:MS2017_1530"/>
<feature type="region of interest" description="Disordered" evidence="1">
    <location>
        <begin position="1224"/>
        <end position="1332"/>
    </location>
</feature>
<evidence type="ECO:0000313" key="4">
    <source>
        <dbReference type="EMBL" id="AYQ57215.1"/>
    </source>
</evidence>
<feature type="signal peptide" evidence="2">
    <location>
        <begin position="1"/>
        <end position="22"/>
    </location>
</feature>
<gene>
    <name evidence="4" type="ORF">MS2017_1530</name>
</gene>
<dbReference type="Proteomes" id="UP000278334">
    <property type="component" value="Chromosome"/>
</dbReference>
<dbReference type="SUPFAM" id="SSF49313">
    <property type="entry name" value="Cadherin-like"/>
    <property type="match status" value="1"/>
</dbReference>
<evidence type="ECO:0000256" key="2">
    <source>
        <dbReference type="SAM" id="SignalP"/>
    </source>
</evidence>
<dbReference type="NCBIfam" id="TIGR02145">
    <property type="entry name" value="Fib_succ_major"/>
    <property type="match status" value="3"/>
</dbReference>
<keyword evidence="2" id="KW-0732">Signal</keyword>
<dbReference type="InterPro" id="IPR008964">
    <property type="entry name" value="Invasin/intimin_cell_adhesion"/>
</dbReference>
<dbReference type="SUPFAM" id="SSF49373">
    <property type="entry name" value="Invasin/intimin cell-adhesion fragments"/>
    <property type="match status" value="2"/>
</dbReference>
<feature type="domain" description="BIG2" evidence="3">
    <location>
        <begin position="1506"/>
        <end position="1579"/>
    </location>
</feature>
<dbReference type="InterPro" id="IPR015919">
    <property type="entry name" value="Cadherin-like_sf"/>
</dbReference>